<feature type="signal peptide" evidence="1">
    <location>
        <begin position="1"/>
        <end position="26"/>
    </location>
</feature>
<reference evidence="3" key="1">
    <citation type="submission" date="2016-11" db="EMBL/GenBank/DDBJ databases">
        <authorList>
            <person name="Varghese N."/>
            <person name="Submissions S."/>
        </authorList>
    </citation>
    <scope>NUCLEOTIDE SEQUENCE [LARGE SCALE GENOMIC DNA]</scope>
    <source>
        <strain evidence="3">DSM 10349</strain>
    </source>
</reference>
<gene>
    <name evidence="2" type="ORF">SAMN02745123_03323</name>
</gene>
<evidence type="ECO:0000313" key="3">
    <source>
        <dbReference type="Proteomes" id="UP000183997"/>
    </source>
</evidence>
<dbReference type="RefSeq" id="WP_072916607.1">
    <property type="nucleotide sequence ID" value="NZ_FRAR01000026.1"/>
</dbReference>
<protein>
    <submittedName>
        <fullName evidence="2">Uncharacterized protein</fullName>
    </submittedName>
</protein>
<dbReference type="OrthoDB" id="1787254at2"/>
<evidence type="ECO:0000256" key="1">
    <source>
        <dbReference type="SAM" id="SignalP"/>
    </source>
</evidence>
<keyword evidence="3" id="KW-1185">Reference proteome</keyword>
<keyword evidence="1" id="KW-0732">Signal</keyword>
<dbReference type="STRING" id="1121421.SAMN02745123_03323"/>
<evidence type="ECO:0000313" key="2">
    <source>
        <dbReference type="EMBL" id="SHK84321.1"/>
    </source>
</evidence>
<organism evidence="2 3">
    <name type="scientific">Desulforamulus aeronauticus DSM 10349</name>
    <dbReference type="NCBI Taxonomy" id="1121421"/>
    <lineage>
        <taxon>Bacteria</taxon>
        <taxon>Bacillati</taxon>
        <taxon>Bacillota</taxon>
        <taxon>Clostridia</taxon>
        <taxon>Eubacteriales</taxon>
        <taxon>Peptococcaceae</taxon>
        <taxon>Desulforamulus</taxon>
    </lineage>
</organism>
<proteinExistence type="predicted"/>
<feature type="chain" id="PRO_5012477857" evidence="1">
    <location>
        <begin position="27"/>
        <end position="145"/>
    </location>
</feature>
<sequence length="145" mass="15864">MFQKIKSLVVLLVGLMFLTLGQPVMAQENENDVVEVVTPMAYQYLFDCSCLYTLNGSSIGASGTTQTYSKVSKITTTVYLEKKTSSGWSVVKEWQSSVQNDTYSSTSGSYTGTSGTTYRVKCLHRADNGGTTETAYSYTSSFTVK</sequence>
<accession>A0A1M6VSF7</accession>
<dbReference type="EMBL" id="FRAR01000026">
    <property type="protein sequence ID" value="SHK84321.1"/>
    <property type="molecule type" value="Genomic_DNA"/>
</dbReference>
<name>A0A1M6VSF7_9FIRM</name>
<dbReference type="Proteomes" id="UP000183997">
    <property type="component" value="Unassembled WGS sequence"/>
</dbReference>
<dbReference type="AlphaFoldDB" id="A0A1M6VSF7"/>